<evidence type="ECO:0000259" key="9">
    <source>
        <dbReference type="Pfam" id="PF02771"/>
    </source>
</evidence>
<evidence type="ECO:0000256" key="3">
    <source>
        <dbReference type="ARBA" id="ARBA00022630"/>
    </source>
</evidence>
<dbReference type="Pfam" id="PF00441">
    <property type="entry name" value="Acyl-CoA_dh_1"/>
    <property type="match status" value="1"/>
</dbReference>
<keyword evidence="6" id="KW-0732">Signal</keyword>
<name>A0AAF5CZZ2_STRER</name>
<dbReference type="GO" id="GO:0050660">
    <property type="term" value="F:flavin adenine dinucleotide binding"/>
    <property type="evidence" value="ECO:0007669"/>
    <property type="project" value="InterPro"/>
</dbReference>
<keyword evidence="4 5" id="KW-0274">FAD</keyword>
<feature type="signal peptide" evidence="6">
    <location>
        <begin position="1"/>
        <end position="17"/>
    </location>
</feature>
<keyword evidence="10" id="KW-1185">Reference proteome</keyword>
<feature type="domain" description="Acyl-CoA dehydrogenase/oxidase N-terminal" evidence="9">
    <location>
        <begin position="173"/>
        <end position="253"/>
    </location>
</feature>
<dbReference type="SUPFAM" id="SSF47203">
    <property type="entry name" value="Acyl-CoA dehydrogenase C-terminal domain-like"/>
    <property type="match status" value="1"/>
</dbReference>
<comment type="cofactor">
    <cofactor evidence="1 5">
        <name>FAD</name>
        <dbReference type="ChEBI" id="CHEBI:57692"/>
    </cofactor>
</comment>
<dbReference type="InterPro" id="IPR037069">
    <property type="entry name" value="AcylCoA_DH/ox_N_sf"/>
</dbReference>
<reference evidence="11" key="1">
    <citation type="submission" date="2024-02" db="UniProtKB">
        <authorList>
            <consortium name="WormBaseParasite"/>
        </authorList>
    </citation>
    <scope>IDENTIFICATION</scope>
</reference>
<evidence type="ECO:0000259" key="8">
    <source>
        <dbReference type="Pfam" id="PF02770"/>
    </source>
</evidence>
<evidence type="ECO:0000256" key="2">
    <source>
        <dbReference type="ARBA" id="ARBA00009347"/>
    </source>
</evidence>
<evidence type="ECO:0000256" key="4">
    <source>
        <dbReference type="ARBA" id="ARBA00022827"/>
    </source>
</evidence>
<dbReference type="Pfam" id="PF02770">
    <property type="entry name" value="Acyl-CoA_dh_M"/>
    <property type="match status" value="1"/>
</dbReference>
<dbReference type="InterPro" id="IPR036250">
    <property type="entry name" value="AcylCo_DH-like_C"/>
</dbReference>
<keyword evidence="5" id="KW-0560">Oxidoreductase</keyword>
<evidence type="ECO:0000256" key="6">
    <source>
        <dbReference type="SAM" id="SignalP"/>
    </source>
</evidence>
<evidence type="ECO:0000256" key="5">
    <source>
        <dbReference type="RuleBase" id="RU362125"/>
    </source>
</evidence>
<feature type="domain" description="Acyl-CoA oxidase/dehydrogenase middle" evidence="8">
    <location>
        <begin position="270"/>
        <end position="359"/>
    </location>
</feature>
<evidence type="ECO:0000313" key="10">
    <source>
        <dbReference type="Proteomes" id="UP000035681"/>
    </source>
</evidence>
<evidence type="ECO:0000256" key="1">
    <source>
        <dbReference type="ARBA" id="ARBA00001974"/>
    </source>
</evidence>
<dbReference type="InterPro" id="IPR006091">
    <property type="entry name" value="Acyl-CoA_Oxase/DH_mid-dom"/>
</dbReference>
<dbReference type="Gene3D" id="2.40.110.10">
    <property type="entry name" value="Butyryl-CoA Dehydrogenase, subunit A, domain 2"/>
    <property type="match status" value="1"/>
</dbReference>
<dbReference type="InterPro" id="IPR013786">
    <property type="entry name" value="AcylCoA_DH/ox_N"/>
</dbReference>
<dbReference type="Proteomes" id="UP000035681">
    <property type="component" value="Unplaced"/>
</dbReference>
<sequence length="699" mass="79803">MKFALFLILTFVNFIISDRTKLIGKYVLYPKQKEMLKFEGENQKIFIDWEKSANIVKSTVERNLFKKFTIPSKVSNILLLNSAKYCNSVSDIDIKSGKKEISQIPVKALKAAIDEAKISVEKYSLSRGLALNKFEKDFFIYPEFSETDDIEELKKYCDKLSNDLKESFRFSDDNDKCLSDETIQALLKNEVNRIFIPKDYGGLQFCQKKQIKVYECLGMDLSVFEVVNNARLAIQLLTVYGTEEQKQKYLQGIGESLIKPAICIYEDDEFDFANMKTEVFGFSHGNYKLHGSKINVLNGRMADLFFVLAKKKIRSDNNETISCYIFSKNEISDDNIKINNGAPHIGLQSIEFCNINFNDINIKEENILGNEGIGIEIASELMYRNKLQYAGAVIGFMKNLLQDLSNYCNSTVRGNVRLADIPAVQKVIGDLALDIYSLESVSYYIAGLIDENLMVLTDIEENIINRLSSKILRNAMKYISEISGLANSHGLLRKEKICADIITLLSMNNPEMNINEQISLSTYYTWAKNNNISKTLKTLSPFKALLKSHSEAKFENPKPIHFIAEHVHPSLQYACKNLEDTMSRLNILMDTIVKEEGKLIQNDYHTIQLLANIIESNFIMAASIARTSRSYCIGLRNCELELAWTQYLCSNFEIKNKQEMLSLMQYSNLFKVNSTYINIGGNVLNSGKYIIESPIERNW</sequence>
<dbReference type="Gene3D" id="1.10.540.10">
    <property type="entry name" value="Acyl-CoA dehydrogenase/oxidase, N-terminal domain"/>
    <property type="match status" value="1"/>
</dbReference>
<dbReference type="InterPro" id="IPR046373">
    <property type="entry name" value="Acyl-CoA_Oxase/DH_mid-dom_sf"/>
</dbReference>
<feature type="chain" id="PRO_5042207919" evidence="6">
    <location>
        <begin position="18"/>
        <end position="699"/>
    </location>
</feature>
<protein>
    <submittedName>
        <fullName evidence="11">Acyl-CoA dehydrogenase/oxidase N-terminal domain-containing protein</fullName>
    </submittedName>
</protein>
<dbReference type="InterPro" id="IPR009075">
    <property type="entry name" value="AcylCo_DH/oxidase_C"/>
</dbReference>
<evidence type="ECO:0000259" key="7">
    <source>
        <dbReference type="Pfam" id="PF00441"/>
    </source>
</evidence>
<organism evidence="10 11">
    <name type="scientific">Strongyloides stercoralis</name>
    <name type="common">Threadworm</name>
    <dbReference type="NCBI Taxonomy" id="6248"/>
    <lineage>
        <taxon>Eukaryota</taxon>
        <taxon>Metazoa</taxon>
        <taxon>Ecdysozoa</taxon>
        <taxon>Nematoda</taxon>
        <taxon>Chromadorea</taxon>
        <taxon>Rhabditida</taxon>
        <taxon>Tylenchina</taxon>
        <taxon>Panagrolaimomorpha</taxon>
        <taxon>Strongyloidoidea</taxon>
        <taxon>Strongyloididae</taxon>
        <taxon>Strongyloides</taxon>
    </lineage>
</organism>
<dbReference type="PANTHER" id="PTHR43884">
    <property type="entry name" value="ACYL-COA DEHYDROGENASE"/>
    <property type="match status" value="1"/>
</dbReference>
<dbReference type="PANTHER" id="PTHR43884:SF9">
    <property type="entry name" value="COMPLEX I ASSEMBLY FACTOR ACAD9, MITOCHONDRIAL"/>
    <property type="match status" value="1"/>
</dbReference>
<proteinExistence type="inferred from homology"/>
<keyword evidence="3 5" id="KW-0285">Flavoprotein</keyword>
<feature type="domain" description="Acyl-CoA dehydrogenase/oxidase C-terminal" evidence="7">
    <location>
        <begin position="374"/>
        <end position="455"/>
    </location>
</feature>
<comment type="similarity">
    <text evidence="2 5">Belongs to the acyl-CoA dehydrogenase family.</text>
</comment>
<dbReference type="AlphaFoldDB" id="A0AAF5CZZ2"/>
<dbReference type="WBParaSite" id="TCONS_00004636.p1">
    <property type="protein sequence ID" value="TCONS_00004636.p1"/>
    <property type="gene ID" value="XLOC_002402"/>
</dbReference>
<dbReference type="Pfam" id="PF02771">
    <property type="entry name" value="Acyl-CoA_dh_N"/>
    <property type="match status" value="1"/>
</dbReference>
<dbReference type="SUPFAM" id="SSF56645">
    <property type="entry name" value="Acyl-CoA dehydrogenase NM domain-like"/>
    <property type="match status" value="1"/>
</dbReference>
<accession>A0AAF5CZZ2</accession>
<evidence type="ECO:0000313" key="11">
    <source>
        <dbReference type="WBParaSite" id="TCONS_00004636.p1"/>
    </source>
</evidence>
<dbReference type="GO" id="GO:0003995">
    <property type="term" value="F:acyl-CoA dehydrogenase activity"/>
    <property type="evidence" value="ECO:0007669"/>
    <property type="project" value="TreeGrafter"/>
</dbReference>
<dbReference type="Gene3D" id="1.20.140.10">
    <property type="entry name" value="Butyryl-CoA Dehydrogenase, subunit A, domain 3"/>
    <property type="match status" value="2"/>
</dbReference>
<dbReference type="InterPro" id="IPR009100">
    <property type="entry name" value="AcylCoA_DH/oxidase_NM_dom_sf"/>
</dbReference>